<dbReference type="SUPFAM" id="SSF82679">
    <property type="entry name" value="N-utilization substance G protein NusG, N-terminal domain"/>
    <property type="match status" value="1"/>
</dbReference>
<evidence type="ECO:0000313" key="3">
    <source>
        <dbReference type="EMBL" id="KDS50325.1"/>
    </source>
</evidence>
<dbReference type="InterPro" id="IPR036735">
    <property type="entry name" value="NGN_dom_sf"/>
</dbReference>
<evidence type="ECO:0000259" key="2">
    <source>
        <dbReference type="Pfam" id="PF02357"/>
    </source>
</evidence>
<dbReference type="Pfam" id="PF02357">
    <property type="entry name" value="NusG"/>
    <property type="match status" value="1"/>
</dbReference>
<keyword evidence="1" id="KW-0804">Transcription</keyword>
<name>A0A078RY76_BACUN</name>
<evidence type="ECO:0000313" key="4">
    <source>
        <dbReference type="Proteomes" id="UP000028013"/>
    </source>
</evidence>
<dbReference type="NCBIfam" id="NF033644">
    <property type="entry name" value="antiterm_UpxY"/>
    <property type="match status" value="1"/>
</dbReference>
<dbReference type="EMBL" id="JNHN01000174">
    <property type="protein sequence ID" value="KDS50325.1"/>
    <property type="molecule type" value="Genomic_DNA"/>
</dbReference>
<feature type="domain" description="NusG-like N-terminal" evidence="2">
    <location>
        <begin position="8"/>
        <end position="105"/>
    </location>
</feature>
<proteinExistence type="predicted"/>
<dbReference type="InterPro" id="IPR006645">
    <property type="entry name" value="NGN-like_dom"/>
</dbReference>
<organism evidence="3 4">
    <name type="scientific">Bacteroides uniformis str. 3978 T3 ii</name>
    <dbReference type="NCBI Taxonomy" id="1339349"/>
    <lineage>
        <taxon>Bacteria</taxon>
        <taxon>Pseudomonadati</taxon>
        <taxon>Bacteroidota</taxon>
        <taxon>Bacteroidia</taxon>
        <taxon>Bacteroidales</taxon>
        <taxon>Bacteroidaceae</taxon>
        <taxon>Bacteroides</taxon>
    </lineage>
</organism>
<dbReference type="Proteomes" id="UP000028013">
    <property type="component" value="Unassembled WGS sequence"/>
</dbReference>
<dbReference type="PATRIC" id="fig|1339349.3.peg.2425"/>
<dbReference type="CDD" id="cd09895">
    <property type="entry name" value="NGN_SP_UpxY"/>
    <property type="match status" value="1"/>
</dbReference>
<sequence>MGNTEYAQWYVMRDLKRCNAKKPAYKQLQEAGVKVFVPLKWQIILQKGKKVREKVPVIQDLLFVYDSRQHLDSIVERTKTLQYRWLRNTFREPMTVSDLEMDRFMQAVSSSDSPKYYLPEEITPQMCGRKIRIIGGSLNGYEGCLLKIRGSKIKRLLVELKGYLAVGVEVLPEYIQFA</sequence>
<gene>
    <name evidence="3" type="ORF">M094_1250</name>
</gene>
<protein>
    <submittedName>
        <fullName evidence="3">Transcription termination factor nusG family protein</fullName>
    </submittedName>
</protein>
<dbReference type="AlphaFoldDB" id="A0A078RY76"/>
<dbReference type="RefSeq" id="WP_005644256.1">
    <property type="nucleotide sequence ID" value="NZ_JNHN01000174.1"/>
</dbReference>
<evidence type="ECO:0000256" key="1">
    <source>
        <dbReference type="ARBA" id="ARBA00023163"/>
    </source>
</evidence>
<accession>A0A078RY76</accession>
<dbReference type="GO" id="GO:0006354">
    <property type="term" value="P:DNA-templated transcription elongation"/>
    <property type="evidence" value="ECO:0007669"/>
    <property type="project" value="InterPro"/>
</dbReference>
<comment type="caution">
    <text evidence="3">The sequence shown here is derived from an EMBL/GenBank/DDBJ whole genome shotgun (WGS) entry which is preliminary data.</text>
</comment>
<reference evidence="3 4" key="1">
    <citation type="submission" date="2014-04" db="EMBL/GenBank/DDBJ databases">
        <authorList>
            <person name="Sears C."/>
            <person name="Carroll K."/>
            <person name="Sack B.R."/>
            <person name="Qadri F."/>
            <person name="Myers L.L."/>
            <person name="Chung G.-T."/>
            <person name="Escheverria P."/>
            <person name="Fraser C.M."/>
            <person name="Sadzewicz L."/>
            <person name="Shefchek K.A."/>
            <person name="Tallon L."/>
            <person name="Das S.P."/>
            <person name="Daugherty S."/>
            <person name="Mongodin E.F."/>
        </authorList>
    </citation>
    <scope>NUCLEOTIDE SEQUENCE [LARGE SCALE GENOMIC DNA]</scope>
    <source>
        <strain evidence="3 4">3978 T3 ii</strain>
    </source>
</reference>
<dbReference type="Gene3D" id="3.30.70.940">
    <property type="entry name" value="NusG, N-terminal domain"/>
    <property type="match status" value="1"/>
</dbReference>